<gene>
    <name evidence="2" type="ORF">GCM10007933_26260</name>
</gene>
<keyword evidence="1" id="KW-0732">Signal</keyword>
<evidence type="ECO:0000256" key="1">
    <source>
        <dbReference type="SAM" id="SignalP"/>
    </source>
</evidence>
<protein>
    <submittedName>
        <fullName evidence="2">Uncharacterized protein</fullName>
    </submittedName>
</protein>
<name>A0ABQ6FC37_9RHOO</name>
<evidence type="ECO:0000313" key="3">
    <source>
        <dbReference type="Proteomes" id="UP001157167"/>
    </source>
</evidence>
<evidence type="ECO:0000313" key="2">
    <source>
        <dbReference type="EMBL" id="GLT23163.1"/>
    </source>
</evidence>
<organism evidence="2 3">
    <name type="scientific">Zoogloea oryzae</name>
    <dbReference type="NCBI Taxonomy" id="310767"/>
    <lineage>
        <taxon>Bacteria</taxon>
        <taxon>Pseudomonadati</taxon>
        <taxon>Pseudomonadota</taxon>
        <taxon>Betaproteobacteria</taxon>
        <taxon>Rhodocyclales</taxon>
        <taxon>Zoogloeaceae</taxon>
        <taxon>Zoogloea</taxon>
    </lineage>
</organism>
<feature type="chain" id="PRO_5046181724" evidence="1">
    <location>
        <begin position="22"/>
        <end position="112"/>
    </location>
</feature>
<dbReference type="Proteomes" id="UP001157167">
    <property type="component" value="Unassembled WGS sequence"/>
</dbReference>
<dbReference type="EMBL" id="BSPX01000039">
    <property type="protein sequence ID" value="GLT23163.1"/>
    <property type="molecule type" value="Genomic_DNA"/>
</dbReference>
<sequence length="112" mass="11586">MTTAMRYLAALLAALALPAGAADSQPAAAGSTAFCLFALPPDNATQRLINLGIVQYVDLRADEVRIYFGGGNLGSGHEARIPVRSRDEADAVLARLRTAAARCAQSTTGATP</sequence>
<feature type="signal peptide" evidence="1">
    <location>
        <begin position="1"/>
        <end position="21"/>
    </location>
</feature>
<accession>A0ABQ6FC37</accession>
<proteinExistence type="predicted"/>
<reference evidence="3" key="1">
    <citation type="journal article" date="2019" name="Int. J. Syst. Evol. Microbiol.">
        <title>The Global Catalogue of Microorganisms (GCM) 10K type strain sequencing project: providing services to taxonomists for standard genome sequencing and annotation.</title>
        <authorList>
            <consortium name="The Broad Institute Genomics Platform"/>
            <consortium name="The Broad Institute Genome Sequencing Center for Infectious Disease"/>
            <person name="Wu L."/>
            <person name="Ma J."/>
        </authorList>
    </citation>
    <scope>NUCLEOTIDE SEQUENCE [LARGE SCALE GENOMIC DNA]</scope>
    <source>
        <strain evidence="3">NBRC 102407</strain>
    </source>
</reference>
<keyword evidence="3" id="KW-1185">Reference proteome</keyword>
<comment type="caution">
    <text evidence="2">The sequence shown here is derived from an EMBL/GenBank/DDBJ whole genome shotgun (WGS) entry which is preliminary data.</text>
</comment>